<sequence>MKCLKDVMVYQTYNLELLEKYNFVFSRFLSYKDRFLNLYSRFYFYQIDCLIFRKRFCLKESLS</sequence>
<evidence type="ECO:0000313" key="1">
    <source>
        <dbReference type="EMBL" id="EMY27008.1"/>
    </source>
</evidence>
<proteinExistence type="predicted"/>
<accession>N1UL57</accession>
<gene>
    <name evidence="1" type="ORF">LEP1GSC115_0992</name>
</gene>
<dbReference type="Proteomes" id="UP000012220">
    <property type="component" value="Unassembled WGS sequence"/>
</dbReference>
<evidence type="ECO:0000313" key="2">
    <source>
        <dbReference type="Proteomes" id="UP000012220"/>
    </source>
</evidence>
<organism evidence="1 2">
    <name type="scientific">Leptospira interrogans serovar Australis str. 200703203</name>
    <dbReference type="NCBI Taxonomy" id="1085541"/>
    <lineage>
        <taxon>Bacteria</taxon>
        <taxon>Pseudomonadati</taxon>
        <taxon>Spirochaetota</taxon>
        <taxon>Spirochaetia</taxon>
        <taxon>Leptospirales</taxon>
        <taxon>Leptospiraceae</taxon>
        <taxon>Leptospira</taxon>
    </lineage>
</organism>
<dbReference type="EMBL" id="AHNY02000062">
    <property type="protein sequence ID" value="EMY27008.1"/>
    <property type="molecule type" value="Genomic_DNA"/>
</dbReference>
<dbReference type="AlphaFoldDB" id="N1UL57"/>
<comment type="caution">
    <text evidence="1">The sequence shown here is derived from an EMBL/GenBank/DDBJ whole genome shotgun (WGS) entry which is preliminary data.</text>
</comment>
<protein>
    <submittedName>
        <fullName evidence="1">Uncharacterized protein</fullName>
    </submittedName>
</protein>
<name>N1UL57_LEPIR</name>
<reference evidence="1 2" key="1">
    <citation type="submission" date="2013-02" db="EMBL/GenBank/DDBJ databases">
        <authorList>
            <person name="Harkins D.M."/>
            <person name="Durkin A.S."/>
            <person name="Brinkac L.M."/>
            <person name="Haft D.H."/>
            <person name="Selengut J.D."/>
            <person name="Sanka R."/>
            <person name="DePew J."/>
            <person name="Purushe J."/>
            <person name="Picardeau M."/>
            <person name="Werts C."/>
            <person name="Goarant C."/>
            <person name="Vinetz J.M."/>
            <person name="Sutton G.G."/>
            <person name="Nierman W.C."/>
            <person name="Fouts D.E."/>
        </authorList>
    </citation>
    <scope>NUCLEOTIDE SEQUENCE [LARGE SCALE GENOMIC DNA]</scope>
    <source>
        <strain evidence="1 2">200703203</strain>
    </source>
</reference>
<feature type="non-terminal residue" evidence="1">
    <location>
        <position position="63"/>
    </location>
</feature>